<sequence length="175" mass="20454">MRDDNCLPENYPDGVTLYRNIPYNRFIEVLKKSYSEFNKFEDKVNKNQTFYNRNFWNGGEGADGEDLSPNELMKEKINQHLIPIMPKLKGKKFSEPSLASTTKRQNDEISYYGNVKLIIKIKKEHVEKYLAVDVAKKGVRYNEEEVTLPPNQKFLIVSAELVNEDQILRVELESF</sequence>
<proteinExistence type="predicted"/>
<reference evidence="1" key="1">
    <citation type="journal article" date="2023" name="ISME J.">
        <title>Emergence of putative energy parasites within Clostridia revealed by genome analysis of a novel endosymbiotic clade.</title>
        <authorList>
            <person name="Takahashi K."/>
            <person name="Kuwahara H."/>
            <person name="Horikawa Y."/>
            <person name="Izawa K."/>
            <person name="Kato D."/>
            <person name="Inagaki T."/>
            <person name="Yuki M."/>
            <person name="Ohkuma M."/>
            <person name="Hongoh Y."/>
        </authorList>
    </citation>
    <scope>NUCLEOTIDE SEQUENCE</scope>
    <source>
        <strain evidence="1">RsTa-C01</strain>
    </source>
</reference>
<organism evidence="1">
    <name type="scientific">Candidatus Paraimprobicoccus trichonymphae</name>
    <dbReference type="NCBI Taxonomy" id="3033793"/>
    <lineage>
        <taxon>Bacteria</taxon>
        <taxon>Bacillati</taxon>
        <taxon>Bacillota</taxon>
        <taxon>Clostridia</taxon>
        <taxon>Candidatus Paraimprobicoccus</taxon>
    </lineage>
</organism>
<dbReference type="Proteomes" id="UP001335720">
    <property type="component" value="Chromosome"/>
</dbReference>
<dbReference type="SUPFAM" id="SSF56399">
    <property type="entry name" value="ADP-ribosylation"/>
    <property type="match status" value="1"/>
</dbReference>
<accession>A0AA48IHB8</accession>
<evidence type="ECO:0000313" key="1">
    <source>
        <dbReference type="EMBL" id="BED92575.1"/>
    </source>
</evidence>
<dbReference type="Gene3D" id="3.90.176.10">
    <property type="entry name" value="Toxin ADP-ribosyltransferase, Chain A, domain 1"/>
    <property type="match status" value="1"/>
</dbReference>
<dbReference type="KEGG" id="ptrh:RsTaC01_0355"/>
<name>A0AA48IHB8_9FIRM</name>
<dbReference type="EMBL" id="AP027925">
    <property type="protein sequence ID" value="BED92575.1"/>
    <property type="molecule type" value="Genomic_DNA"/>
</dbReference>
<dbReference type="AlphaFoldDB" id="A0AA48IHB8"/>
<gene>
    <name evidence="1" type="ORF">RsTaC01_0355</name>
</gene>
<protein>
    <submittedName>
        <fullName evidence="1">Uncharacterized protein</fullName>
    </submittedName>
</protein>